<feature type="domain" description="HTH marR-type" evidence="1">
    <location>
        <begin position="1"/>
        <end position="98"/>
    </location>
</feature>
<evidence type="ECO:0000313" key="2">
    <source>
        <dbReference type="EMBL" id="WBO22290.1"/>
    </source>
</evidence>
<dbReference type="InterPro" id="IPR000835">
    <property type="entry name" value="HTH_MarR-typ"/>
</dbReference>
<dbReference type="EMBL" id="CP115174">
    <property type="protein sequence ID" value="WBO22290.1"/>
    <property type="molecule type" value="Genomic_DNA"/>
</dbReference>
<proteinExistence type="predicted"/>
<accession>A0ABY7NN84</accession>
<keyword evidence="3" id="KW-1185">Reference proteome</keyword>
<dbReference type="RefSeq" id="WP_270076938.1">
    <property type="nucleotide sequence ID" value="NZ_CP115174.1"/>
</dbReference>
<gene>
    <name evidence="2" type="ORF">PBT88_19440</name>
</gene>
<organism evidence="2 3">
    <name type="scientific">Sphingomonas abietis</name>
    <dbReference type="NCBI Taxonomy" id="3012344"/>
    <lineage>
        <taxon>Bacteria</taxon>
        <taxon>Pseudomonadati</taxon>
        <taxon>Pseudomonadota</taxon>
        <taxon>Alphaproteobacteria</taxon>
        <taxon>Sphingomonadales</taxon>
        <taxon>Sphingomonadaceae</taxon>
        <taxon>Sphingomonas</taxon>
    </lineage>
</organism>
<dbReference type="Gene3D" id="1.10.10.10">
    <property type="entry name" value="Winged helix-like DNA-binding domain superfamily/Winged helix DNA-binding domain"/>
    <property type="match status" value="1"/>
</dbReference>
<name>A0ABY7NN84_9SPHN</name>
<reference evidence="2 3" key="1">
    <citation type="submission" date="2022-12" db="EMBL/GenBank/DDBJ databases">
        <title>Sphingomonas abieness sp. nov., an endophytic bacterium isolated from Abies koreana.</title>
        <authorList>
            <person name="Jiang L."/>
            <person name="Lee J."/>
        </authorList>
    </citation>
    <scope>NUCLEOTIDE SEQUENCE [LARGE SCALE GENOMIC DNA]</scope>
    <source>
        <strain evidence="3">PAMB 00755</strain>
    </source>
</reference>
<dbReference type="InterPro" id="IPR036388">
    <property type="entry name" value="WH-like_DNA-bd_sf"/>
</dbReference>
<sequence length="98" mass="10492">MSDLAALARQHLDTMASHLTLRQIAILGLICDDTKVGSTGAIGKALGLAKPAVTRATRTFGLLGLATVRQDPSDRRLKIITPTEEGLRLRASFRDAPQ</sequence>
<evidence type="ECO:0000313" key="3">
    <source>
        <dbReference type="Proteomes" id="UP001210865"/>
    </source>
</evidence>
<protein>
    <recommendedName>
        <fullName evidence="1">HTH marR-type domain-containing protein</fullName>
    </recommendedName>
</protein>
<dbReference type="InterPro" id="IPR036390">
    <property type="entry name" value="WH_DNA-bd_sf"/>
</dbReference>
<dbReference type="SUPFAM" id="SSF46785">
    <property type="entry name" value="Winged helix' DNA-binding domain"/>
    <property type="match status" value="1"/>
</dbReference>
<dbReference type="Proteomes" id="UP001210865">
    <property type="component" value="Chromosome"/>
</dbReference>
<dbReference type="PROSITE" id="PS50995">
    <property type="entry name" value="HTH_MARR_2"/>
    <property type="match status" value="1"/>
</dbReference>
<evidence type="ECO:0000259" key="1">
    <source>
        <dbReference type="PROSITE" id="PS50995"/>
    </source>
</evidence>